<evidence type="ECO:0000313" key="3">
    <source>
        <dbReference type="RefSeq" id="XP_031573854.1"/>
    </source>
</evidence>
<name>A0A6P8J2R6_ACTTE</name>
<reference evidence="3" key="1">
    <citation type="submission" date="2025-08" db="UniProtKB">
        <authorList>
            <consortium name="RefSeq"/>
        </authorList>
    </citation>
    <scope>IDENTIFICATION</scope>
    <source>
        <tissue evidence="3">Tentacle</tissue>
    </source>
</reference>
<dbReference type="RefSeq" id="XP_031573854.1">
    <property type="nucleotide sequence ID" value="XM_031717994.1"/>
</dbReference>
<feature type="signal peptide" evidence="1">
    <location>
        <begin position="1"/>
        <end position="19"/>
    </location>
</feature>
<keyword evidence="1" id="KW-0732">Signal</keyword>
<dbReference type="GeneID" id="116307697"/>
<proteinExistence type="predicted"/>
<keyword evidence="2" id="KW-1185">Reference proteome</keyword>
<dbReference type="Proteomes" id="UP000515163">
    <property type="component" value="Unplaced"/>
</dbReference>
<protein>
    <submittedName>
        <fullName evidence="3">Uncharacterized protein LOC116307697</fullName>
    </submittedName>
</protein>
<dbReference type="KEGG" id="aten:116307697"/>
<evidence type="ECO:0000313" key="2">
    <source>
        <dbReference type="Proteomes" id="UP000515163"/>
    </source>
</evidence>
<accession>A0A6P8J2R6</accession>
<dbReference type="AlphaFoldDB" id="A0A6P8J2R6"/>
<gene>
    <name evidence="3" type="primary">LOC116307697</name>
</gene>
<dbReference type="OrthoDB" id="10291010at2759"/>
<sequence length="124" mass="14102">MRPLVTLALLGLLVYYVSGRAIMVENDRKVTDSAMFDNCMLKCEDDQDNCEKECGNGIDADAVNCRSSCKDAYDECTGGSSSRDDNVPYYKREVKRSCQDLVKRTQETAPKEKDDIDYEFVMRQ</sequence>
<organism evidence="2 3">
    <name type="scientific">Actinia tenebrosa</name>
    <name type="common">Australian red waratah sea anemone</name>
    <dbReference type="NCBI Taxonomy" id="6105"/>
    <lineage>
        <taxon>Eukaryota</taxon>
        <taxon>Metazoa</taxon>
        <taxon>Cnidaria</taxon>
        <taxon>Anthozoa</taxon>
        <taxon>Hexacorallia</taxon>
        <taxon>Actiniaria</taxon>
        <taxon>Actiniidae</taxon>
        <taxon>Actinia</taxon>
    </lineage>
</organism>
<evidence type="ECO:0000256" key="1">
    <source>
        <dbReference type="SAM" id="SignalP"/>
    </source>
</evidence>
<dbReference type="InParanoid" id="A0A6P8J2R6"/>
<feature type="chain" id="PRO_5027642164" evidence="1">
    <location>
        <begin position="20"/>
        <end position="124"/>
    </location>
</feature>